<gene>
    <name evidence="1" type="ORF">C672_3641</name>
</gene>
<comment type="caution">
    <text evidence="1">The sequence shown here is derived from an EMBL/GenBank/DDBJ whole genome shotgun (WGS) entry which is preliminary data.</text>
</comment>
<evidence type="ECO:0000313" key="1">
    <source>
        <dbReference type="EMBL" id="EQK39746.1"/>
    </source>
</evidence>
<evidence type="ECO:0008006" key="3">
    <source>
        <dbReference type="Google" id="ProtNLM"/>
    </source>
</evidence>
<dbReference type="Pfam" id="PF19821">
    <property type="entry name" value="Phage_capsid_2"/>
    <property type="match status" value="1"/>
</dbReference>
<name>T4VG62_PARBF</name>
<organism evidence="1 2">
    <name type="scientific">Paraclostridium bifermentans ATCC 638 = DSM 14991</name>
    <dbReference type="NCBI Taxonomy" id="1233171"/>
    <lineage>
        <taxon>Bacteria</taxon>
        <taxon>Bacillati</taxon>
        <taxon>Bacillota</taxon>
        <taxon>Clostridia</taxon>
        <taxon>Peptostreptococcales</taxon>
        <taxon>Peptostreptococcaceae</taxon>
        <taxon>Paraclostridium</taxon>
    </lineage>
</organism>
<dbReference type="PATRIC" id="fig|1233171.3.peg.3507"/>
<evidence type="ECO:0000313" key="2">
    <source>
        <dbReference type="Proteomes" id="UP000015688"/>
    </source>
</evidence>
<protein>
    <recommendedName>
        <fullName evidence="3">Major capsid protein</fullName>
    </recommendedName>
</protein>
<dbReference type="AlphaFoldDB" id="T4VG62"/>
<sequence length="258" mass="27996">MSVQTFISTIWEARLLAKFHERAIASTITTAPERIEGNKIVFNNVSDVAVKDYAGNVAWDELTTSKVELPMDIKKYFAFKVDDVDKVQAAGELIDPHVTEAAAAIQEAMDGAVLTEALKTTNVVAHVESDKAYDKIVKCNTALNKKKVPKADRYAVINAEVLENLNLDARFTKEYTILENGVIEGANINGTQLVFSEELNAGTFMIVALHKSAIGFGTQLEETEAMRLEGSFADGVRGLSVAGTKTLRPSAVVKCANA</sequence>
<reference evidence="1 2" key="1">
    <citation type="submission" date="2013-06" db="EMBL/GenBank/DDBJ databases">
        <authorList>
            <person name="Walk S."/>
            <person name="Aronoff D."/>
            <person name="Young V.Y."/>
            <person name="Marsh J."/>
            <person name="Harrison L."/>
            <person name="Daugherty S.C."/>
            <person name="Shefchek K.A."/>
            <person name="Hine E.E."/>
            <person name="Tallon L.J."/>
            <person name="Sadzewicz L.K."/>
            <person name="Rasko D.A."/>
        </authorList>
    </citation>
    <scope>NUCLEOTIDE SEQUENCE [LARGE SCALE GENOMIC DNA]</scope>
    <source>
        <strain evidence="1 2">ATCC 638</strain>
    </source>
</reference>
<proteinExistence type="predicted"/>
<accession>T4VG62</accession>
<dbReference type="EMBL" id="AVNC01000023">
    <property type="protein sequence ID" value="EQK39746.1"/>
    <property type="molecule type" value="Genomic_DNA"/>
</dbReference>
<dbReference type="Proteomes" id="UP000015688">
    <property type="component" value="Unassembled WGS sequence"/>
</dbReference>
<dbReference type="RefSeq" id="WP_021434502.1">
    <property type="nucleotide sequence ID" value="NZ_AVNC01000023.1"/>
</dbReference>
<dbReference type="InterPro" id="IPR045565">
    <property type="entry name" value="Phage_capsid_2"/>
</dbReference>